<reference evidence="1 2" key="1">
    <citation type="submission" date="2024-03" db="EMBL/GenBank/DDBJ databases">
        <title>Community enrichment and isolation of bacterial strains for fucoidan degradation.</title>
        <authorList>
            <person name="Sichert A."/>
        </authorList>
    </citation>
    <scope>NUCLEOTIDE SEQUENCE [LARGE SCALE GENOMIC DNA]</scope>
    <source>
        <strain evidence="1 2">AS12</strain>
    </source>
</reference>
<dbReference type="RefSeq" id="WP_342881584.1">
    <property type="nucleotide sequence ID" value="NZ_JBBMQS010000005.1"/>
</dbReference>
<dbReference type="InterPro" id="IPR052159">
    <property type="entry name" value="Competence_DNA_uptake"/>
</dbReference>
<dbReference type="SUPFAM" id="SSF56281">
    <property type="entry name" value="Metallo-hydrolase/oxidoreductase"/>
    <property type="match status" value="1"/>
</dbReference>
<evidence type="ECO:0008006" key="3">
    <source>
        <dbReference type="Google" id="ProtNLM"/>
    </source>
</evidence>
<dbReference type="Proteomes" id="UP001461163">
    <property type="component" value="Unassembled WGS sequence"/>
</dbReference>
<protein>
    <recommendedName>
        <fullName evidence="3">Metallohydrolase</fullName>
    </recommendedName>
</protein>
<dbReference type="PANTHER" id="PTHR30619:SF1">
    <property type="entry name" value="RECOMBINATION PROTEIN 2"/>
    <property type="match status" value="1"/>
</dbReference>
<organism evidence="1 2">
    <name type="scientific">Paraglaciecola mesophila</name>
    <dbReference type="NCBI Taxonomy" id="197222"/>
    <lineage>
        <taxon>Bacteria</taxon>
        <taxon>Pseudomonadati</taxon>
        <taxon>Pseudomonadota</taxon>
        <taxon>Gammaproteobacteria</taxon>
        <taxon>Alteromonadales</taxon>
        <taxon>Alteromonadaceae</taxon>
        <taxon>Paraglaciecola</taxon>
    </lineage>
</organism>
<name>A0ABU9SW10_9ALTE</name>
<dbReference type="InterPro" id="IPR036866">
    <property type="entry name" value="RibonucZ/Hydroxyglut_hydro"/>
</dbReference>
<sequence>MTATISFFPVGNGDMTLIQTDSGRNILIDCHIRSGDEHPDVINQLKEKLTRDSDERLFIDLLVWSHPDEDHCKGIDEHFHLGSPGDWSDKKDLIFVNEIWSSPMVYRRADKNHKLCDDAKALNREVKRRVKYFEDNKVCDVGNYVLILGNDENGKTDNIQDIVMQLDSGHSYINNVNDYGFSARLLGPSPKAELDEDEEKLGKNHSSVIMNYTITSGSNAVNFLSGGDAEVICWENLLKRMNDNDTKAYLEYDVLQAPHHCSWHSLSYESLSKAKENGVVAETSVEAIEALSKAKNSAFIISSSNTIEDNEKDPPAYKAKEEYEEIIDKVAGSFKCVNDHKNNNDENVPLEIVISSTGTKVLSTASIAKSKNAANTAVNRNGGDGYA</sequence>
<evidence type="ECO:0000313" key="1">
    <source>
        <dbReference type="EMBL" id="MEM5497654.1"/>
    </source>
</evidence>
<gene>
    <name evidence="1" type="ORF">WNY77_09645</name>
</gene>
<proteinExistence type="predicted"/>
<keyword evidence="2" id="KW-1185">Reference proteome</keyword>
<dbReference type="PANTHER" id="PTHR30619">
    <property type="entry name" value="DNA INTERNALIZATION/COMPETENCE PROTEIN COMEC/REC2"/>
    <property type="match status" value="1"/>
</dbReference>
<dbReference type="EMBL" id="JBBMQS010000005">
    <property type="protein sequence ID" value="MEM5497654.1"/>
    <property type="molecule type" value="Genomic_DNA"/>
</dbReference>
<comment type="caution">
    <text evidence="1">The sequence shown here is derived from an EMBL/GenBank/DDBJ whole genome shotgun (WGS) entry which is preliminary data.</text>
</comment>
<accession>A0ABU9SW10</accession>
<evidence type="ECO:0000313" key="2">
    <source>
        <dbReference type="Proteomes" id="UP001461163"/>
    </source>
</evidence>
<dbReference type="Gene3D" id="3.60.15.10">
    <property type="entry name" value="Ribonuclease Z/Hydroxyacylglutathione hydrolase-like"/>
    <property type="match status" value="1"/>
</dbReference>